<dbReference type="InterPro" id="IPR049428">
    <property type="entry name" value="RecA-like_N"/>
</dbReference>
<keyword evidence="2" id="KW-0547">Nucleotide-binding</keyword>
<dbReference type="InterPro" id="IPR027417">
    <property type="entry name" value="P-loop_NTPase"/>
</dbReference>
<dbReference type="EMBL" id="LAZR01047455">
    <property type="protein sequence ID" value="KKK94178.1"/>
    <property type="molecule type" value="Genomic_DNA"/>
</dbReference>
<dbReference type="Gene3D" id="3.40.50.300">
    <property type="entry name" value="P-loop containing nucleotide triphosphate hydrolases"/>
    <property type="match status" value="1"/>
</dbReference>
<dbReference type="PANTHER" id="PTHR45900">
    <property type="entry name" value="RECA"/>
    <property type="match status" value="1"/>
</dbReference>
<dbReference type="GO" id="GO:0003697">
    <property type="term" value="F:single-stranded DNA binding"/>
    <property type="evidence" value="ECO:0007669"/>
    <property type="project" value="InterPro"/>
</dbReference>
<dbReference type="SUPFAM" id="SSF52540">
    <property type="entry name" value="P-loop containing nucleoside triphosphate hydrolases"/>
    <property type="match status" value="1"/>
</dbReference>
<dbReference type="InterPro" id="IPR013765">
    <property type="entry name" value="DNA_recomb/repair_RecA"/>
</dbReference>
<feature type="domain" description="RecA family profile 2" evidence="5">
    <location>
        <begin position="70"/>
        <end position="144"/>
    </location>
</feature>
<dbReference type="PANTHER" id="PTHR45900:SF1">
    <property type="entry name" value="MITOCHONDRIAL DNA REPAIR PROTEIN RECA HOMOLOG-RELATED"/>
    <property type="match status" value="1"/>
</dbReference>
<dbReference type="Pfam" id="PF00154">
    <property type="entry name" value="RecA_N"/>
    <property type="match status" value="1"/>
</dbReference>
<keyword evidence="4" id="KW-0233">DNA recombination</keyword>
<dbReference type="GO" id="GO:0006310">
    <property type="term" value="P:DNA recombination"/>
    <property type="evidence" value="ECO:0007669"/>
    <property type="project" value="UniProtKB-KW"/>
</dbReference>
<feature type="non-terminal residue" evidence="6">
    <location>
        <position position="1"/>
    </location>
</feature>
<sequence length="204" mass="22226">HALIATEPGGVVVVDSLAAMTANAEIDESMEQQFVGLHARLINRGVRQIPALNSGGWVVILINQIRTDVGVRYGSPDTLPGGKGQRYYAHQLIRVRRAGWIKEGSAADGKKVGYNYRLILEKSKQTEPFREVTVPFFFDGGIDELAVVLDMAITLGVIAKKGGGYYEFGDTRVRGLKGLREAVHESDELAEAIKAAVAAKEEEF</sequence>
<comment type="caution">
    <text evidence="6">The sequence shown here is derived from an EMBL/GenBank/DDBJ whole genome shotgun (WGS) entry which is preliminary data.</text>
</comment>
<evidence type="ECO:0000259" key="5">
    <source>
        <dbReference type="PROSITE" id="PS50163"/>
    </source>
</evidence>
<dbReference type="PRINTS" id="PR00142">
    <property type="entry name" value="RECA"/>
</dbReference>
<reference evidence="6" key="1">
    <citation type="journal article" date="2015" name="Nature">
        <title>Complex archaea that bridge the gap between prokaryotes and eukaryotes.</title>
        <authorList>
            <person name="Spang A."/>
            <person name="Saw J.H."/>
            <person name="Jorgensen S.L."/>
            <person name="Zaremba-Niedzwiedzka K."/>
            <person name="Martijn J."/>
            <person name="Lind A.E."/>
            <person name="van Eijk R."/>
            <person name="Schleper C."/>
            <person name="Guy L."/>
            <person name="Ettema T.J."/>
        </authorList>
    </citation>
    <scope>NUCLEOTIDE SEQUENCE</scope>
</reference>
<dbReference type="GO" id="GO:0006281">
    <property type="term" value="P:DNA repair"/>
    <property type="evidence" value="ECO:0007669"/>
    <property type="project" value="InterPro"/>
</dbReference>
<keyword evidence="3" id="KW-0067">ATP-binding</keyword>
<proteinExistence type="inferred from homology"/>
<comment type="similarity">
    <text evidence="1">Belongs to the RecA family.</text>
</comment>
<dbReference type="AlphaFoldDB" id="A0A0F8ZK29"/>
<accession>A0A0F8ZK29</accession>
<dbReference type="GO" id="GO:0005524">
    <property type="term" value="F:ATP binding"/>
    <property type="evidence" value="ECO:0007669"/>
    <property type="project" value="UniProtKB-KW"/>
</dbReference>
<protein>
    <recommendedName>
        <fullName evidence="5">RecA family profile 2 domain-containing protein</fullName>
    </recommendedName>
</protein>
<evidence type="ECO:0000256" key="4">
    <source>
        <dbReference type="ARBA" id="ARBA00023172"/>
    </source>
</evidence>
<evidence type="ECO:0000313" key="6">
    <source>
        <dbReference type="EMBL" id="KKK94178.1"/>
    </source>
</evidence>
<dbReference type="GO" id="GO:0008094">
    <property type="term" value="F:ATP-dependent activity, acting on DNA"/>
    <property type="evidence" value="ECO:0007669"/>
    <property type="project" value="InterPro"/>
</dbReference>
<evidence type="ECO:0000256" key="1">
    <source>
        <dbReference type="ARBA" id="ARBA00009391"/>
    </source>
</evidence>
<gene>
    <name evidence="6" type="ORF">LCGC14_2685430</name>
</gene>
<name>A0A0F8ZK29_9ZZZZ</name>
<dbReference type="PROSITE" id="PS50163">
    <property type="entry name" value="RECA_3"/>
    <property type="match status" value="1"/>
</dbReference>
<evidence type="ECO:0000256" key="2">
    <source>
        <dbReference type="ARBA" id="ARBA00022741"/>
    </source>
</evidence>
<dbReference type="InterPro" id="IPR020587">
    <property type="entry name" value="RecA_monomer-monomer_interface"/>
</dbReference>
<evidence type="ECO:0000256" key="3">
    <source>
        <dbReference type="ARBA" id="ARBA00022840"/>
    </source>
</evidence>
<organism evidence="6">
    <name type="scientific">marine sediment metagenome</name>
    <dbReference type="NCBI Taxonomy" id="412755"/>
    <lineage>
        <taxon>unclassified sequences</taxon>
        <taxon>metagenomes</taxon>
        <taxon>ecological metagenomes</taxon>
    </lineage>
</organism>